<dbReference type="Proteomes" id="UP001610432">
    <property type="component" value="Unassembled WGS sequence"/>
</dbReference>
<reference evidence="2 3" key="1">
    <citation type="submission" date="2024-07" db="EMBL/GenBank/DDBJ databases">
        <title>Section-level genome sequencing and comparative genomics of Aspergillus sections Usti and Cavernicolus.</title>
        <authorList>
            <consortium name="Lawrence Berkeley National Laboratory"/>
            <person name="Nybo J.L."/>
            <person name="Vesth T.C."/>
            <person name="Theobald S."/>
            <person name="Frisvad J.C."/>
            <person name="Larsen T.O."/>
            <person name="Kjaerboelling I."/>
            <person name="Rothschild-Mancinelli K."/>
            <person name="Lyhne E.K."/>
            <person name="Kogle M.E."/>
            <person name="Barry K."/>
            <person name="Clum A."/>
            <person name="Na H."/>
            <person name="Ledsgaard L."/>
            <person name="Lin J."/>
            <person name="Lipzen A."/>
            <person name="Kuo A."/>
            <person name="Riley R."/>
            <person name="Mondo S."/>
            <person name="Labutti K."/>
            <person name="Haridas S."/>
            <person name="Pangalinan J."/>
            <person name="Salamov A.A."/>
            <person name="Simmons B.A."/>
            <person name="Magnuson J.K."/>
            <person name="Chen J."/>
            <person name="Drula E."/>
            <person name="Henrissat B."/>
            <person name="Wiebenga A."/>
            <person name="Lubbers R.J."/>
            <person name="Gomes A.C."/>
            <person name="Macurrencykelacurrency M.R."/>
            <person name="Stajich J."/>
            <person name="Grigoriev I.V."/>
            <person name="Mortensen U.H."/>
            <person name="De Vries R.P."/>
            <person name="Baker S.E."/>
            <person name="Andersen M.R."/>
        </authorList>
    </citation>
    <scope>NUCLEOTIDE SEQUENCE [LARGE SCALE GENOMIC DNA]</scope>
    <source>
        <strain evidence="2 3">CBS 449.75</strain>
    </source>
</reference>
<dbReference type="PANTHER" id="PTHR12905:SF18">
    <property type="entry name" value="ESTER HYDROLASE, PUTATIVE (AFU_ORTHOLOGUE AFUA_4G03130)-RELATED"/>
    <property type="match status" value="1"/>
</dbReference>
<evidence type="ECO:0000313" key="2">
    <source>
        <dbReference type="EMBL" id="KAL2866122.1"/>
    </source>
</evidence>
<protein>
    <submittedName>
        <fullName evidence="2">Metallo-dependent phosphatase-like protein</fullName>
    </submittedName>
</protein>
<dbReference type="Gene3D" id="3.60.21.10">
    <property type="match status" value="1"/>
</dbReference>
<sequence>MNSHLLPYPYNRPLARHIPGLKQLAKLLYSIHTSLNPPAPASTHASPVRVVCISDTHNATPDIPDGDLLIHAGDLTKQGSYEELHSQLSWLSGLPHTHKVVIAGNHDRLLDRATRNDEFSSLNLNWGDIIYLENTSVTLTFDKSQKRNLKVYGSPLTPEYGIWAFQYPAIRDVWSRRIPDDTDIVVTHSPPALHLDAGKGGDGYLLRELQRIKPVLAVFGHAHDGYGEDTLVHDGVQRAHDSILLQASGPVAIAQMLVWMAIAVVRRILPSPRATKLVNAALAPGSRNKSSKSPIVLDI</sequence>
<feature type="domain" description="Calcineurin-like phosphoesterase" evidence="1">
    <location>
        <begin position="49"/>
        <end position="224"/>
    </location>
</feature>
<name>A0ABR4LNK2_9EURO</name>
<dbReference type="EMBL" id="JBFXLQ010000027">
    <property type="protein sequence ID" value="KAL2866122.1"/>
    <property type="molecule type" value="Genomic_DNA"/>
</dbReference>
<dbReference type="InterPro" id="IPR029052">
    <property type="entry name" value="Metallo-depent_PP-like"/>
</dbReference>
<dbReference type="CDD" id="cd07379">
    <property type="entry name" value="MPP_239FB"/>
    <property type="match status" value="1"/>
</dbReference>
<evidence type="ECO:0000259" key="1">
    <source>
        <dbReference type="Pfam" id="PF00149"/>
    </source>
</evidence>
<dbReference type="InterPro" id="IPR051693">
    <property type="entry name" value="UPF0046_metallophosphoest"/>
</dbReference>
<comment type="caution">
    <text evidence="2">The sequence shown here is derived from an EMBL/GenBank/DDBJ whole genome shotgun (WGS) entry which is preliminary data.</text>
</comment>
<gene>
    <name evidence="2" type="ORF">BJX67DRAFT_148279</name>
</gene>
<dbReference type="RefSeq" id="XP_070885101.1">
    <property type="nucleotide sequence ID" value="XM_071024745.1"/>
</dbReference>
<keyword evidence="3" id="KW-1185">Reference proteome</keyword>
<evidence type="ECO:0000313" key="3">
    <source>
        <dbReference type="Proteomes" id="UP001610432"/>
    </source>
</evidence>
<dbReference type="Pfam" id="PF00149">
    <property type="entry name" value="Metallophos"/>
    <property type="match status" value="1"/>
</dbReference>
<organism evidence="2 3">
    <name type="scientific">Aspergillus lucknowensis</name>
    <dbReference type="NCBI Taxonomy" id="176173"/>
    <lineage>
        <taxon>Eukaryota</taxon>
        <taxon>Fungi</taxon>
        <taxon>Dikarya</taxon>
        <taxon>Ascomycota</taxon>
        <taxon>Pezizomycotina</taxon>
        <taxon>Eurotiomycetes</taxon>
        <taxon>Eurotiomycetidae</taxon>
        <taxon>Eurotiales</taxon>
        <taxon>Aspergillaceae</taxon>
        <taxon>Aspergillus</taxon>
        <taxon>Aspergillus subgen. Nidulantes</taxon>
    </lineage>
</organism>
<dbReference type="SUPFAM" id="SSF56300">
    <property type="entry name" value="Metallo-dependent phosphatases"/>
    <property type="match status" value="1"/>
</dbReference>
<dbReference type="GeneID" id="98139817"/>
<accession>A0ABR4LNK2</accession>
<dbReference type="PANTHER" id="PTHR12905">
    <property type="entry name" value="METALLOPHOSPHOESTERASE"/>
    <property type="match status" value="1"/>
</dbReference>
<proteinExistence type="predicted"/>
<dbReference type="InterPro" id="IPR004843">
    <property type="entry name" value="Calcineurin-like_PHP"/>
</dbReference>